<dbReference type="SUPFAM" id="SSF50630">
    <property type="entry name" value="Acid proteases"/>
    <property type="match status" value="1"/>
</dbReference>
<dbReference type="Gene3D" id="2.40.70.10">
    <property type="entry name" value="Acid Proteases"/>
    <property type="match status" value="1"/>
</dbReference>
<gene>
    <name evidence="4" type="ORF">EZ242_12540</name>
</gene>
<dbReference type="OrthoDB" id="185963at2"/>
<dbReference type="EC" id="3.4.23.-" evidence="4"/>
<keyword evidence="2" id="KW-0732">Signal</keyword>
<accession>A0A4Z0BMI6</accession>
<dbReference type="GO" id="GO:0006508">
    <property type="term" value="P:proteolysis"/>
    <property type="evidence" value="ECO:0007669"/>
    <property type="project" value="UniProtKB-KW"/>
</dbReference>
<dbReference type="InterPro" id="IPR011969">
    <property type="entry name" value="Clan_AA_Asp_peptidase_C"/>
</dbReference>
<sequence length="213" mass="22106">MRRALAACAVLAGAGSALAQAVALQGTFGQRALLIVDGAAPKAVAVGETHQGVRLVSVANDQAVVEVGGVRQSLRVGEAPASVGQGAGGPRGHRIVLTAGTHGHFTGVAAVNGRAIPFLLDTGASTVALGAPDAERAGLNYRAGRPVRVNTANGATQGWFLKLSSLRIGEVEAYEVDAIVVPHPMPHMLLGNSFLTRFSMKRENEQMVLERRY</sequence>
<feature type="chain" id="PRO_5021486244" evidence="2">
    <location>
        <begin position="20"/>
        <end position="213"/>
    </location>
</feature>
<evidence type="ECO:0000256" key="2">
    <source>
        <dbReference type="SAM" id="SignalP"/>
    </source>
</evidence>
<evidence type="ECO:0000313" key="4">
    <source>
        <dbReference type="EMBL" id="TFZ00041.1"/>
    </source>
</evidence>
<feature type="domain" description="Peptidase A2" evidence="3">
    <location>
        <begin position="116"/>
        <end position="194"/>
    </location>
</feature>
<dbReference type="PROSITE" id="PS50175">
    <property type="entry name" value="ASP_PROT_RETROV"/>
    <property type="match status" value="1"/>
</dbReference>
<dbReference type="InterPro" id="IPR021109">
    <property type="entry name" value="Peptidase_aspartic_dom_sf"/>
</dbReference>
<dbReference type="EMBL" id="SMLL01000004">
    <property type="protein sequence ID" value="TFZ00041.1"/>
    <property type="molecule type" value="Genomic_DNA"/>
</dbReference>
<evidence type="ECO:0000313" key="5">
    <source>
        <dbReference type="Proteomes" id="UP000297564"/>
    </source>
</evidence>
<dbReference type="Proteomes" id="UP000297564">
    <property type="component" value="Unassembled WGS sequence"/>
</dbReference>
<dbReference type="AlphaFoldDB" id="A0A4Z0BMI6"/>
<reference evidence="4 5" key="1">
    <citation type="submission" date="2019-03" db="EMBL/GenBank/DDBJ databases">
        <title>Ramlibacter rhizophilus CCTCC AB2015357, whole genome shotgun sequence.</title>
        <authorList>
            <person name="Zhang X."/>
            <person name="Feng G."/>
            <person name="Zhu H."/>
        </authorList>
    </citation>
    <scope>NUCLEOTIDE SEQUENCE [LARGE SCALE GENOMIC DNA]</scope>
    <source>
        <strain evidence="4 5">CCTCC AB2015357</strain>
    </source>
</reference>
<dbReference type="Pfam" id="PF13975">
    <property type="entry name" value="gag-asp_proteas"/>
    <property type="match status" value="1"/>
</dbReference>
<keyword evidence="5" id="KW-1185">Reference proteome</keyword>
<proteinExistence type="predicted"/>
<protein>
    <submittedName>
        <fullName evidence="4">TIGR02281 family clan AA aspartic protease</fullName>
        <ecNumber evidence="4">3.4.23.-</ecNumber>
    </submittedName>
</protein>
<dbReference type="CDD" id="cd05483">
    <property type="entry name" value="retropepsin_like_bacteria"/>
    <property type="match status" value="1"/>
</dbReference>
<keyword evidence="1 4" id="KW-0378">Hydrolase</keyword>
<dbReference type="NCBIfam" id="TIGR02281">
    <property type="entry name" value="clan_AA_DTGA"/>
    <property type="match status" value="1"/>
</dbReference>
<dbReference type="InterPro" id="IPR001995">
    <property type="entry name" value="Peptidase_A2_cat"/>
</dbReference>
<name>A0A4Z0BMI6_9BURK</name>
<comment type="caution">
    <text evidence="4">The sequence shown here is derived from an EMBL/GenBank/DDBJ whole genome shotgun (WGS) entry which is preliminary data.</text>
</comment>
<feature type="signal peptide" evidence="2">
    <location>
        <begin position="1"/>
        <end position="19"/>
    </location>
</feature>
<evidence type="ECO:0000256" key="1">
    <source>
        <dbReference type="ARBA" id="ARBA00022801"/>
    </source>
</evidence>
<dbReference type="InterPro" id="IPR034122">
    <property type="entry name" value="Retropepsin-like_bacterial"/>
</dbReference>
<dbReference type="GO" id="GO:0004190">
    <property type="term" value="F:aspartic-type endopeptidase activity"/>
    <property type="evidence" value="ECO:0007669"/>
    <property type="project" value="InterPro"/>
</dbReference>
<keyword evidence="4" id="KW-0645">Protease</keyword>
<evidence type="ECO:0000259" key="3">
    <source>
        <dbReference type="PROSITE" id="PS50175"/>
    </source>
</evidence>
<organism evidence="4 5">
    <name type="scientific">Ramlibacter rhizophilus</name>
    <dbReference type="NCBI Taxonomy" id="1781167"/>
    <lineage>
        <taxon>Bacteria</taxon>
        <taxon>Pseudomonadati</taxon>
        <taxon>Pseudomonadota</taxon>
        <taxon>Betaproteobacteria</taxon>
        <taxon>Burkholderiales</taxon>
        <taxon>Comamonadaceae</taxon>
        <taxon>Ramlibacter</taxon>
    </lineage>
</organism>